<proteinExistence type="predicted"/>
<feature type="chain" id="PRO_5024387164" evidence="1">
    <location>
        <begin position="27"/>
        <end position="142"/>
    </location>
</feature>
<evidence type="ECO:0000313" key="2">
    <source>
        <dbReference type="EMBL" id="ABG11368.1"/>
    </source>
</evidence>
<name>A0A5Q5BS82_MYCSS</name>
<dbReference type="AlphaFoldDB" id="A0A5Q5BS82"/>
<dbReference type="KEGG" id="mmc:Mmcs_5267"/>
<feature type="signal peptide" evidence="1">
    <location>
        <begin position="1"/>
        <end position="26"/>
    </location>
</feature>
<evidence type="ECO:0000256" key="1">
    <source>
        <dbReference type="SAM" id="SignalP"/>
    </source>
</evidence>
<organism evidence="2">
    <name type="scientific">Mycobacterium sp. (strain MCS)</name>
    <dbReference type="NCBI Taxonomy" id="164756"/>
    <lineage>
        <taxon>Bacteria</taxon>
        <taxon>Bacillati</taxon>
        <taxon>Actinomycetota</taxon>
        <taxon>Actinomycetes</taxon>
        <taxon>Mycobacteriales</taxon>
        <taxon>Mycobacteriaceae</taxon>
        <taxon>Mycobacterium</taxon>
    </lineage>
</organism>
<accession>A0A5Q5BS82</accession>
<reference evidence="2" key="1">
    <citation type="submission" date="2006-06" db="EMBL/GenBank/DDBJ databases">
        <title>Complete sequence of chromosome of Mycobacterium sp. MCS.</title>
        <authorList>
            <consortium name="US DOE Joint Genome Institute"/>
            <person name="Copeland A."/>
            <person name="Lucas S."/>
            <person name="Lapidus A."/>
            <person name="Barry K."/>
            <person name="Detter J.C."/>
            <person name="Glavina del Rio T."/>
            <person name="Hammon N."/>
            <person name="Israni S."/>
            <person name="Dalin E."/>
            <person name="Tice H."/>
            <person name="Pitluck S."/>
            <person name="Martinez M."/>
            <person name="Schmutz J."/>
            <person name="Larimer F."/>
            <person name="Land M."/>
            <person name="Hauser L."/>
            <person name="Kyrpides N."/>
            <person name="Kim E."/>
            <person name="Miller C.D."/>
            <person name="Hughes J.E."/>
            <person name="Anderson A.J."/>
            <person name="Sims R.C."/>
            <person name="Richardson P."/>
        </authorList>
    </citation>
    <scope>NUCLEOTIDE SEQUENCE [LARGE SCALE GENOMIC DNA]</scope>
    <source>
        <strain evidence="2">MCS</strain>
    </source>
</reference>
<sequence length="142" mass="14848" precursor="true">MRIVRRSVTALVLTAGSLGAAIPATAQPATPTITQIPERAQPDGFTSFVATPGIVDPRPHAIESWGRLPDDRQISVRFTAGTPECYGVHAEVQETADIVAVKLRSGVLPEAVNRACIAIGVFASLPVALQSPVGNRAVVSIT</sequence>
<gene>
    <name evidence="2" type="ordered locus">Mmcs_5267</name>
</gene>
<keyword evidence="1" id="KW-0732">Signal</keyword>
<dbReference type="EMBL" id="CP000384">
    <property type="protein sequence ID" value="ABG11368.1"/>
    <property type="molecule type" value="Genomic_DNA"/>
</dbReference>
<protein>
    <submittedName>
        <fullName evidence="2">Uncharacterized protein</fullName>
    </submittedName>
</protein>